<dbReference type="AlphaFoldDB" id="A0A061YI39"/>
<dbReference type="EMBL" id="DABBJX010000011">
    <property type="protein sequence ID" value="HAH4524764.1"/>
    <property type="molecule type" value="Genomic_DNA"/>
</dbReference>
<dbReference type="Pfam" id="PF05489">
    <property type="entry name" value="Phage_tail_X"/>
    <property type="match status" value="1"/>
</dbReference>
<evidence type="ECO:0000313" key="1">
    <source>
        <dbReference type="EMBL" id="EMJ5255489.1"/>
    </source>
</evidence>
<organism evidence="2">
    <name type="scientific">Escherichia coli</name>
    <dbReference type="NCBI Taxonomy" id="562"/>
    <lineage>
        <taxon>Bacteria</taxon>
        <taxon>Pseudomonadati</taxon>
        <taxon>Pseudomonadota</taxon>
        <taxon>Gammaproteobacteria</taxon>
        <taxon>Enterobacterales</taxon>
        <taxon>Enterobacteriaceae</taxon>
        <taxon>Escherichia</taxon>
    </lineage>
</organism>
<dbReference type="EMBL" id="SCJN01000153">
    <property type="protein sequence ID" value="RXD14348.1"/>
    <property type="molecule type" value="Genomic_DNA"/>
</dbReference>
<dbReference type="Proteomes" id="UP000843571">
    <property type="component" value="Unassembled WGS sequence"/>
</dbReference>
<evidence type="ECO:0000313" key="2">
    <source>
        <dbReference type="EMBL" id="HAH4524764.1"/>
    </source>
</evidence>
<reference evidence="2" key="1">
    <citation type="journal article" date="2018" name="Genome Biol.">
        <title>SKESA: strategic k-mer extension for scrupulous assemblies.</title>
        <authorList>
            <person name="Souvorov A."/>
            <person name="Agarwala R."/>
            <person name="Lipman D.J."/>
        </authorList>
    </citation>
    <scope>NUCLEOTIDE SEQUENCE [LARGE SCALE GENOMIC DNA]</scope>
    <source>
        <strain evidence="3">C0382</strain>
        <strain evidence="2">EC00763</strain>
    </source>
</reference>
<gene>
    <name evidence="4" type="ORF">EPS76_17425</name>
    <name evidence="2" type="ORF">GRC73_12175</name>
    <name evidence="3" type="ORF">HIE29_004201</name>
    <name evidence="1" type="ORF">R8O40_003772</name>
</gene>
<evidence type="ECO:0000313" key="3">
    <source>
        <dbReference type="EMBL" id="HAH7770711.1"/>
    </source>
</evidence>
<proteinExistence type="predicted"/>
<reference evidence="2" key="3">
    <citation type="submission" date="2019-12" db="EMBL/GenBank/DDBJ databases">
        <authorList>
            <consortium name="NCBI Pathogen Detection Project"/>
        </authorList>
    </citation>
    <scope>NUCLEOTIDE SEQUENCE</scope>
    <source>
        <strain evidence="3">C0382</strain>
        <strain evidence="2">EC00763</strain>
    </source>
</reference>
<comment type="caution">
    <text evidence="2">The sequence shown here is derived from an EMBL/GenBank/DDBJ whole genome shotgun (WGS) entry which is preliminary data.</text>
</comment>
<dbReference type="InterPro" id="IPR008861">
    <property type="entry name" value="GpX-like"/>
</dbReference>
<protein>
    <submittedName>
        <fullName evidence="2">Phage tail protein</fullName>
    </submittedName>
    <submittedName>
        <fullName evidence="1">Tail protein X</fullName>
    </submittedName>
</protein>
<dbReference type="RefSeq" id="WP_001531767.1">
    <property type="nucleotide sequence ID" value="NZ_CP196316.1"/>
</dbReference>
<dbReference type="Proteomes" id="UP000288730">
    <property type="component" value="Unassembled WGS sequence"/>
</dbReference>
<dbReference type="Proteomes" id="UP001285616">
    <property type="component" value="Unassembled WGS sequence"/>
</dbReference>
<sequence length="74" mass="8358">MGPQMITYTTRDGDRLDQICLAVYGRASKTTETVLYQVSNYGVTDMCAVFRAGEKIVLPDIEPEPVKKETQLWD</sequence>
<reference evidence="4 5" key="2">
    <citation type="submission" date="2019-01" db="EMBL/GenBank/DDBJ databases">
        <title>Genomic analysis of febrile catheter-associated UTI E. coli isolates.</title>
        <authorList>
            <person name="Potter R."/>
            <person name="Zou Z."/>
            <person name="Henderson J."/>
            <person name="Dantas G."/>
        </authorList>
    </citation>
    <scope>NUCLEOTIDE SEQUENCE [LARGE SCALE GENOMIC DNA]</scope>
    <source>
        <strain evidence="4 5">29_CAASB</strain>
    </source>
</reference>
<evidence type="ECO:0000313" key="4">
    <source>
        <dbReference type="EMBL" id="RXD14348.1"/>
    </source>
</evidence>
<dbReference type="EMBL" id="ABONVU020000015">
    <property type="protein sequence ID" value="EMJ5255489.1"/>
    <property type="molecule type" value="Genomic_DNA"/>
</dbReference>
<accession>A0A061YI39</accession>
<dbReference type="EMBL" id="DABCJL010000011">
    <property type="protein sequence ID" value="HAH7770711.1"/>
    <property type="molecule type" value="Genomic_DNA"/>
</dbReference>
<reference evidence="1" key="4">
    <citation type="submission" date="2024-02" db="EMBL/GenBank/DDBJ databases">
        <authorList>
            <consortium name="Clinical and Environmental Microbiology Branch: Whole genome sequencing antimicrobial resistance pathogens in the healthcare setting"/>
        </authorList>
    </citation>
    <scope>NUCLEOTIDE SEQUENCE</scope>
    <source>
        <strain evidence="1">1924188</strain>
    </source>
</reference>
<name>A0A061YI39_ECOLX</name>
<evidence type="ECO:0000313" key="5">
    <source>
        <dbReference type="Proteomes" id="UP000288730"/>
    </source>
</evidence>